<dbReference type="GO" id="GO:0006397">
    <property type="term" value="P:mRNA processing"/>
    <property type="evidence" value="ECO:0007669"/>
    <property type="project" value="UniProtKB-KW"/>
</dbReference>
<evidence type="ECO:0000313" key="18">
    <source>
        <dbReference type="Proteomes" id="UP000316726"/>
    </source>
</evidence>
<feature type="domain" description="Helicase ATP-binding" evidence="15">
    <location>
        <begin position="440"/>
        <end position="603"/>
    </location>
</feature>
<keyword evidence="8" id="KW-0067">ATP-binding</keyword>
<dbReference type="SUPFAM" id="SSF52540">
    <property type="entry name" value="P-loop containing nucleoside triphosphate hydrolases"/>
    <property type="match status" value="1"/>
</dbReference>
<dbReference type="PROSITE" id="PS51192">
    <property type="entry name" value="HELICASE_ATP_BIND_1"/>
    <property type="match status" value="1"/>
</dbReference>
<dbReference type="GO" id="GO:0071013">
    <property type="term" value="C:catalytic step 2 spliceosome"/>
    <property type="evidence" value="ECO:0007669"/>
    <property type="project" value="TreeGrafter"/>
</dbReference>
<dbReference type="GO" id="GO:0071006">
    <property type="term" value="C:U2-type catalytic step 1 spliceosome"/>
    <property type="evidence" value="ECO:0007669"/>
    <property type="project" value="UniProtKB-ARBA"/>
</dbReference>
<dbReference type="SMART" id="SM00847">
    <property type="entry name" value="HA2"/>
    <property type="match status" value="1"/>
</dbReference>
<dbReference type="Gene3D" id="1.20.120.1080">
    <property type="match status" value="1"/>
</dbReference>
<proteinExistence type="inferred from homology"/>
<name>A0A5B8MIM2_9CHLO</name>
<feature type="compositionally biased region" description="Acidic residues" evidence="14">
    <location>
        <begin position="157"/>
        <end position="166"/>
    </location>
</feature>
<dbReference type="AlphaFoldDB" id="A0A5B8MIM2"/>
<evidence type="ECO:0000256" key="8">
    <source>
        <dbReference type="ARBA" id="ARBA00022840"/>
    </source>
</evidence>
<dbReference type="GO" id="GO:0008380">
    <property type="term" value="P:RNA splicing"/>
    <property type="evidence" value="ECO:0007669"/>
    <property type="project" value="UniProtKB-KW"/>
</dbReference>
<keyword evidence="7" id="KW-0347">Helicase</keyword>
<dbReference type="Pfam" id="PF21010">
    <property type="entry name" value="HA2_C"/>
    <property type="match status" value="1"/>
</dbReference>
<dbReference type="EC" id="3.6.4.13" evidence="2"/>
<keyword evidence="10" id="KW-0539">Nucleus</keyword>
<dbReference type="Pfam" id="PF07717">
    <property type="entry name" value="OB_NTP_bind"/>
    <property type="match status" value="1"/>
</dbReference>
<feature type="compositionally biased region" description="Basic and acidic residues" evidence="14">
    <location>
        <begin position="167"/>
        <end position="201"/>
    </location>
</feature>
<dbReference type="FunFam" id="1.20.120.1080:FF:000001">
    <property type="entry name" value="Pre-mRNA-splicing factor ATP-dependent RNA helicase"/>
    <property type="match status" value="1"/>
</dbReference>
<feature type="domain" description="Helicase C-terminal" evidence="16">
    <location>
        <begin position="626"/>
        <end position="801"/>
    </location>
</feature>
<evidence type="ECO:0000256" key="1">
    <source>
        <dbReference type="ARBA" id="ARBA00004123"/>
    </source>
</evidence>
<evidence type="ECO:0000256" key="11">
    <source>
        <dbReference type="ARBA" id="ARBA00047984"/>
    </source>
</evidence>
<dbReference type="InterPro" id="IPR049945">
    <property type="entry name" value="AAA_22"/>
</dbReference>
<evidence type="ECO:0000256" key="10">
    <source>
        <dbReference type="ARBA" id="ARBA00023242"/>
    </source>
</evidence>
<sequence length="1065" mass="121000">MVREWLEDELHALMGFAERALTDYILAVAKRSRSVEELRAKLEDQGLPPGQKTSTLAEALYQRVNGASTSGQEAAAARERQAADQAKRSATKYALVTDQADEEERRAGEGSSSRRRHRRGKEGKGSRVEDAGTSSRGAEDSGTTSHFSQKKRRKWEEDQDMTEEELEAKRQSEARLRDQQEKAEFEERLRARDEERTRRMAEASTSGGPQSEIDKIVERVYAKSEGGGGGKDKTKLMPTLREVSRQEYLKKREAQKLKELKESIEDELFLFKDVKLTKKEQKEYDYKKRVYELATERIKEIDAVNEYRIPDAYTNEEGKEQTRDERYAAALERYKDKVDKDDANPFKEQDAWEAHQSKHAKLSTGAEAGRREEGQSYDFVFEDQVEFIKEDLMTGNLDLLEEDEGEREAKLRDLEEKSERERMKAVRASLPIYQYRESLLSAIQEYQILIIVGETGSGKSTQIPQYLHEEGFSKLGKIGCTQPRRVAAMSVAARVAEEMAVKLGNEVGYSIRFEDCTSEKTIVKYMTDGMLMREFLGEPDLASYSVMIIDEAHERTLQTDVLFGLVKDIARYRNDIKLLISSATLDAEKFSEYFDYAPIFRIPGRRYPVDIMYTKAPEADYMDAAVVTTLQIHVTQPPGDVLIFFTGQEEIETCEEILRQRTRSMGSKISEMIICPIYANLPSQLQAKIFEPTPEGARKVVIATNIAETSLTIDGIRYVIDPGFAKQNSFNPRTGMESLIVTPVSKAAAMQRTGRAGRTGPGQCFRLYTAWSFQHELEDNTIPEIQRTNLGNVVLMLKSLGINDLMNFDFMDPPPAETLLRALEQLYALGALNDKGELTKLGRKMAEFPLDPMLAKAMVASDAHGVSEEVITICAMLTCGGSVFYRPKDKQVHADNAHNNFHRGNVGDHVALLQVYNTWRDSGHSTQWCYENFVQIRELKRARDIRDQLVGLMERVEIELRSDAQAFENIKKSITSGYFYHTAQLQRNGSYKTVKNPQTVHIHPSSGLRESLPRWVVYHELVLTSKEYMRNVTEIRPDWLVEIAPHYYNNASDLVGGGGGGHNKK</sequence>
<comment type="similarity">
    <text evidence="12">Belongs to the DEAD box helicase family. DEAH subfamily. PRP2 sub-subfamily.</text>
</comment>
<organism evidence="17 18">
    <name type="scientific">Chloropicon primus</name>
    <dbReference type="NCBI Taxonomy" id="1764295"/>
    <lineage>
        <taxon>Eukaryota</taxon>
        <taxon>Viridiplantae</taxon>
        <taxon>Chlorophyta</taxon>
        <taxon>Chloropicophyceae</taxon>
        <taxon>Chloropicales</taxon>
        <taxon>Chloropicaceae</taxon>
        <taxon>Chloropicon</taxon>
    </lineage>
</organism>
<dbReference type="GO" id="GO:0016887">
    <property type="term" value="F:ATP hydrolysis activity"/>
    <property type="evidence" value="ECO:0007669"/>
    <property type="project" value="InterPro"/>
</dbReference>
<dbReference type="InterPro" id="IPR014001">
    <property type="entry name" value="Helicase_ATP-bd"/>
</dbReference>
<feature type="region of interest" description="Disordered" evidence="14">
    <location>
        <begin position="67"/>
        <end position="215"/>
    </location>
</feature>
<accession>A0A5B8MIM2</accession>
<dbReference type="PROSITE" id="PS00690">
    <property type="entry name" value="DEAH_ATP_HELICASE"/>
    <property type="match status" value="1"/>
</dbReference>
<dbReference type="GO" id="GO:0003724">
    <property type="term" value="F:RNA helicase activity"/>
    <property type="evidence" value="ECO:0007669"/>
    <property type="project" value="UniProtKB-EC"/>
</dbReference>
<evidence type="ECO:0000256" key="2">
    <source>
        <dbReference type="ARBA" id="ARBA00012552"/>
    </source>
</evidence>
<keyword evidence="3" id="KW-0507">mRNA processing</keyword>
<keyword evidence="9" id="KW-0508">mRNA splicing</keyword>
<evidence type="ECO:0000259" key="15">
    <source>
        <dbReference type="PROSITE" id="PS51192"/>
    </source>
</evidence>
<dbReference type="STRING" id="1764295.A0A5B8MIM2"/>
<evidence type="ECO:0000256" key="12">
    <source>
        <dbReference type="ARBA" id="ARBA00061257"/>
    </source>
</evidence>
<dbReference type="InterPro" id="IPR007502">
    <property type="entry name" value="Helicase-assoc_dom"/>
</dbReference>
<keyword evidence="5" id="KW-0547">Nucleotide-binding</keyword>
<evidence type="ECO:0000256" key="4">
    <source>
        <dbReference type="ARBA" id="ARBA00022728"/>
    </source>
</evidence>
<keyword evidence="4" id="KW-0747">Spliceosome</keyword>
<dbReference type="InterPro" id="IPR027417">
    <property type="entry name" value="P-loop_NTPase"/>
</dbReference>
<dbReference type="Pfam" id="PF13401">
    <property type="entry name" value="AAA_22"/>
    <property type="match status" value="1"/>
</dbReference>
<evidence type="ECO:0000259" key="16">
    <source>
        <dbReference type="PROSITE" id="PS51194"/>
    </source>
</evidence>
<dbReference type="FunFam" id="3.40.50.300:FF:000726">
    <property type="entry name" value="Pre-mRNA-splicing factor ATP-dependent RNA helicase"/>
    <property type="match status" value="1"/>
</dbReference>
<comment type="catalytic activity">
    <reaction evidence="11">
        <text>ATP + H2O = ADP + phosphate + H(+)</text>
        <dbReference type="Rhea" id="RHEA:13065"/>
        <dbReference type="ChEBI" id="CHEBI:15377"/>
        <dbReference type="ChEBI" id="CHEBI:15378"/>
        <dbReference type="ChEBI" id="CHEBI:30616"/>
        <dbReference type="ChEBI" id="CHEBI:43474"/>
        <dbReference type="ChEBI" id="CHEBI:456216"/>
        <dbReference type="EC" id="3.6.4.13"/>
    </reaction>
</comment>
<dbReference type="Pfam" id="PF00271">
    <property type="entry name" value="Helicase_C"/>
    <property type="match status" value="1"/>
</dbReference>
<dbReference type="SMART" id="SM00487">
    <property type="entry name" value="DEXDc"/>
    <property type="match status" value="1"/>
</dbReference>
<evidence type="ECO:0000256" key="7">
    <source>
        <dbReference type="ARBA" id="ARBA00022806"/>
    </source>
</evidence>
<evidence type="ECO:0000256" key="9">
    <source>
        <dbReference type="ARBA" id="ARBA00023187"/>
    </source>
</evidence>
<gene>
    <name evidence="17" type="ORF">A3770_03p26590</name>
</gene>
<comment type="subcellular location">
    <subcellularLocation>
        <location evidence="1">Nucleus</location>
    </subcellularLocation>
</comment>
<feature type="region of interest" description="Disordered" evidence="14">
    <location>
        <begin position="349"/>
        <end position="368"/>
    </location>
</feature>
<dbReference type="EMBL" id="CP031036">
    <property type="protein sequence ID" value="QDZ20141.1"/>
    <property type="molecule type" value="Genomic_DNA"/>
</dbReference>
<dbReference type="OrthoDB" id="10253254at2759"/>
<dbReference type="InterPro" id="IPR011709">
    <property type="entry name" value="DEAD-box_helicase_OB_fold"/>
</dbReference>
<dbReference type="PANTHER" id="PTHR18934">
    <property type="entry name" value="ATP-DEPENDENT RNA HELICASE"/>
    <property type="match status" value="1"/>
</dbReference>
<evidence type="ECO:0000256" key="13">
    <source>
        <dbReference type="ARBA" id="ARBA00077342"/>
    </source>
</evidence>
<dbReference type="InterPro" id="IPR048333">
    <property type="entry name" value="HA2_WH"/>
</dbReference>
<keyword evidence="6 17" id="KW-0378">Hydrolase</keyword>
<dbReference type="InterPro" id="IPR002464">
    <property type="entry name" value="DNA/RNA_helicase_DEAH_CS"/>
</dbReference>
<keyword evidence="18" id="KW-1185">Reference proteome</keyword>
<dbReference type="FunFam" id="3.40.50.300:FF:000007">
    <property type="entry name" value="Pre-mRNA-splicing factor ATP-dependent RNA helicase"/>
    <property type="match status" value="1"/>
</dbReference>
<dbReference type="CDD" id="cd18791">
    <property type="entry name" value="SF2_C_RHA"/>
    <property type="match status" value="1"/>
</dbReference>
<dbReference type="Proteomes" id="UP000316726">
    <property type="component" value="Chromosome 3"/>
</dbReference>
<dbReference type="Gene3D" id="3.40.50.300">
    <property type="entry name" value="P-loop containing nucleotide triphosphate hydrolases"/>
    <property type="match status" value="2"/>
</dbReference>
<dbReference type="SMART" id="SM00490">
    <property type="entry name" value="HELICc"/>
    <property type="match status" value="1"/>
</dbReference>
<feature type="compositionally biased region" description="Polar residues" evidence="14">
    <location>
        <begin position="132"/>
        <end position="147"/>
    </location>
</feature>
<feature type="compositionally biased region" description="Basic and acidic residues" evidence="14">
    <location>
        <begin position="76"/>
        <end position="87"/>
    </location>
</feature>
<dbReference type="GO" id="GO:0005524">
    <property type="term" value="F:ATP binding"/>
    <property type="evidence" value="ECO:0007669"/>
    <property type="project" value="UniProtKB-KW"/>
</dbReference>
<reference evidence="17 18" key="1">
    <citation type="submission" date="2018-07" db="EMBL/GenBank/DDBJ databases">
        <title>The complete nuclear genome of the prasinophyte Chloropicon primus (CCMP1205).</title>
        <authorList>
            <person name="Pombert J.-F."/>
            <person name="Otis C."/>
            <person name="Turmel M."/>
            <person name="Lemieux C."/>
        </authorList>
    </citation>
    <scope>NUCLEOTIDE SEQUENCE [LARGE SCALE GENOMIC DNA]</scope>
    <source>
        <strain evidence="17 18">CCMP1205</strain>
    </source>
</reference>
<evidence type="ECO:0000256" key="3">
    <source>
        <dbReference type="ARBA" id="ARBA00022664"/>
    </source>
</evidence>
<dbReference type="GO" id="GO:0003723">
    <property type="term" value="F:RNA binding"/>
    <property type="evidence" value="ECO:0007669"/>
    <property type="project" value="TreeGrafter"/>
</dbReference>
<evidence type="ECO:0000256" key="14">
    <source>
        <dbReference type="SAM" id="MobiDB-lite"/>
    </source>
</evidence>
<evidence type="ECO:0000256" key="6">
    <source>
        <dbReference type="ARBA" id="ARBA00022801"/>
    </source>
</evidence>
<dbReference type="PROSITE" id="PS51194">
    <property type="entry name" value="HELICASE_CTER"/>
    <property type="match status" value="1"/>
</dbReference>
<evidence type="ECO:0000256" key="5">
    <source>
        <dbReference type="ARBA" id="ARBA00022741"/>
    </source>
</evidence>
<evidence type="ECO:0000313" key="17">
    <source>
        <dbReference type="EMBL" id="QDZ20141.1"/>
    </source>
</evidence>
<dbReference type="Pfam" id="PF04408">
    <property type="entry name" value="WHD_HA2"/>
    <property type="match status" value="1"/>
</dbReference>
<dbReference type="InterPro" id="IPR001650">
    <property type="entry name" value="Helicase_C-like"/>
</dbReference>
<dbReference type="PANTHER" id="PTHR18934:SF83">
    <property type="entry name" value="PRE-MRNA-SPLICING FACTOR ATP-DEPENDENT RNA HELICASE DHX16"/>
    <property type="match status" value="1"/>
</dbReference>
<protein>
    <recommendedName>
        <fullName evidence="2">RNA helicase</fullName>
        <ecNumber evidence="2">3.6.4.13</ecNumber>
    </recommendedName>
    <alternativeName>
        <fullName evidence="13">DEAH RNA helicase homolog PRP2</fullName>
    </alternativeName>
</protein>